<dbReference type="PANTHER" id="PTHR14187">
    <property type="entry name" value="ALPHA KINASE/ELONGATION FACTOR 2 KINASE"/>
    <property type="match status" value="1"/>
</dbReference>
<dbReference type="EMBL" id="CARXXK010000001">
    <property type="protein sequence ID" value="CAI6343177.1"/>
    <property type="molecule type" value="Genomic_DNA"/>
</dbReference>
<gene>
    <name evidence="1" type="ORF">MEUPH1_LOCUS476</name>
</gene>
<dbReference type="Gene3D" id="3.30.420.40">
    <property type="match status" value="1"/>
</dbReference>
<dbReference type="SUPFAM" id="SSF53067">
    <property type="entry name" value="Actin-like ATPase domain"/>
    <property type="match status" value="2"/>
</dbReference>
<proteinExistence type="predicted"/>
<evidence type="ECO:0000313" key="1">
    <source>
        <dbReference type="EMBL" id="CAI6343177.1"/>
    </source>
</evidence>
<protein>
    <submittedName>
        <fullName evidence="1">Uncharacterized protein</fullName>
    </submittedName>
</protein>
<dbReference type="Proteomes" id="UP001160148">
    <property type="component" value="Unassembled WGS sequence"/>
</dbReference>
<dbReference type="PANTHER" id="PTHR14187:SF46">
    <property type="entry name" value="HEAT SHOCK 70 KDA PROTEIN 12A"/>
    <property type="match status" value="1"/>
</dbReference>
<evidence type="ECO:0000313" key="2">
    <source>
        <dbReference type="Proteomes" id="UP001160148"/>
    </source>
</evidence>
<comment type="caution">
    <text evidence="1">The sequence shown here is derived from an EMBL/GenBank/DDBJ whole genome shotgun (WGS) entry which is preliminary data.</text>
</comment>
<name>A0AAV0VIX0_9HEMI</name>
<dbReference type="InterPro" id="IPR043129">
    <property type="entry name" value="ATPase_NBD"/>
</dbReference>
<reference evidence="1 2" key="1">
    <citation type="submission" date="2023-01" db="EMBL/GenBank/DDBJ databases">
        <authorList>
            <person name="Whitehead M."/>
        </authorList>
    </citation>
    <scope>NUCLEOTIDE SEQUENCE [LARGE SCALE GENOMIC DNA]</scope>
</reference>
<organism evidence="1 2">
    <name type="scientific">Macrosiphum euphorbiae</name>
    <name type="common">potato aphid</name>
    <dbReference type="NCBI Taxonomy" id="13131"/>
    <lineage>
        <taxon>Eukaryota</taxon>
        <taxon>Metazoa</taxon>
        <taxon>Ecdysozoa</taxon>
        <taxon>Arthropoda</taxon>
        <taxon>Hexapoda</taxon>
        <taxon>Insecta</taxon>
        <taxon>Pterygota</taxon>
        <taxon>Neoptera</taxon>
        <taxon>Paraneoptera</taxon>
        <taxon>Hemiptera</taxon>
        <taxon>Sternorrhyncha</taxon>
        <taxon>Aphidomorpha</taxon>
        <taxon>Aphidoidea</taxon>
        <taxon>Aphididae</taxon>
        <taxon>Macrosiphini</taxon>
        <taxon>Macrosiphum</taxon>
    </lineage>
</organism>
<dbReference type="AlphaFoldDB" id="A0AAV0VIX0"/>
<keyword evidence="2" id="KW-1185">Reference proteome</keyword>
<sequence length="793" mass="89434">MFTNSKKSEFAYAIEPEAAVYQIHDRREPPAMMNFAAADTSYHERRRGRVFVDDPLSSLEQEILLFRHNNIQKFQQVLGCVEEEPEYRLDDIECALRYNSLDSGIPTEYDEDDVANSINTTLNRLISLSLEQQCFRQPDGDECTTAMSSFNAAAAAAPVVVKSNNNCCSPVPLNETYNLVEEVYVNRDQCHTTELQVLDESPEDGIVVAIDIGTTYTGYAYSFRRSGRINVMKKPDYESDTIVDGQKIPTALLLSPDFNFHSFGTAARDYFHDMHPEEAHKWYYFDKFKMFLYNKDVISKETHIMAANSVSLPATRILTEALRHLRYLILEELTERCSEALSLDSISWILTVPAIWNKTTRQLMKEIAIEAGLGNLENPEAVTIVLEPEAAAVHCRSARLKNTKVLSNINFQDTYETDYCILNEIGEGCNYLVVNCGGGTVDVTIHQVCRTVNRLPISKLHKPSAGVCGSLSVDIEFVKLLCALFGFGFMSDFKLQRPAAYMELLQRFEEAKKSVSSKVRAPIVIRPPYAFIEHYLKYSDKDVSDAVRDYGSDAIVWNELDGVFILHYLAIEPLFLPSFACISEQINNIVTEDQKVTHMFLVGGYSQSLWLQEKITERFSDRLKIILPEMAFVSVLRGAVMYDLNRSDTPAYKAKHSYAVGIIKPFVDNTHPIEKLVIKDGKRWCTDLLDYLIEENDCIRDNETVIKKYTPANSSQDSIVINIYLVHNLSAKFVTDDGVSKCGSLKLTRNEDVQLSKELLVQIGFCGQGEVVATALDTASGTRVDAQIAETDC</sequence>
<dbReference type="CDD" id="cd10229">
    <property type="entry name" value="ASKHA_NBD_HSP70_HSPA12"/>
    <property type="match status" value="1"/>
</dbReference>
<accession>A0AAV0VIX0</accession>